<dbReference type="InterPro" id="IPR028098">
    <property type="entry name" value="Glyco_trans_4-like_N"/>
</dbReference>
<evidence type="ECO:0000313" key="3">
    <source>
        <dbReference type="EMBL" id="KXB76196.1"/>
    </source>
</evidence>
<dbReference type="InterPro" id="IPR001296">
    <property type="entry name" value="Glyco_trans_1"/>
</dbReference>
<dbReference type="Proteomes" id="UP000070224">
    <property type="component" value="Unassembled WGS sequence"/>
</dbReference>
<gene>
    <name evidence="3" type="ORF">HMPREF3185_01133</name>
</gene>
<dbReference type="STRING" id="322095.HMPREF3185_01133"/>
<feature type="domain" description="Glycosyl transferase family 1" evidence="1">
    <location>
        <begin position="179"/>
        <end position="346"/>
    </location>
</feature>
<dbReference type="PANTHER" id="PTHR12526">
    <property type="entry name" value="GLYCOSYLTRANSFERASE"/>
    <property type="match status" value="1"/>
</dbReference>
<evidence type="ECO:0000313" key="4">
    <source>
        <dbReference type="Proteomes" id="UP000070224"/>
    </source>
</evidence>
<dbReference type="PANTHER" id="PTHR12526:SF627">
    <property type="entry name" value="D-RHAMNOSYLTRANSFERASE WBPZ"/>
    <property type="match status" value="1"/>
</dbReference>
<organism evidence="3 4">
    <name type="scientific">Porphyromonas somerae</name>
    <dbReference type="NCBI Taxonomy" id="322095"/>
    <lineage>
        <taxon>Bacteria</taxon>
        <taxon>Pseudomonadati</taxon>
        <taxon>Bacteroidota</taxon>
        <taxon>Bacteroidia</taxon>
        <taxon>Bacteroidales</taxon>
        <taxon>Porphyromonadaceae</taxon>
        <taxon>Porphyromonas</taxon>
    </lineage>
</organism>
<feature type="domain" description="Glycosyltransferase subfamily 4-like N-terminal" evidence="2">
    <location>
        <begin position="14"/>
        <end position="171"/>
    </location>
</feature>
<dbReference type="SUPFAM" id="SSF53756">
    <property type="entry name" value="UDP-Glycosyltransferase/glycogen phosphorylase"/>
    <property type="match status" value="1"/>
</dbReference>
<name>A0A134B8D4_9PORP</name>
<dbReference type="Gene3D" id="3.40.50.2000">
    <property type="entry name" value="Glycogen Phosphorylase B"/>
    <property type="match status" value="2"/>
</dbReference>
<dbReference type="PATRIC" id="fig|322095.3.peg.1117"/>
<dbReference type="Pfam" id="PF00534">
    <property type="entry name" value="Glycos_transf_1"/>
    <property type="match status" value="1"/>
</dbReference>
<evidence type="ECO:0000259" key="2">
    <source>
        <dbReference type="Pfam" id="PF13439"/>
    </source>
</evidence>
<keyword evidence="4" id="KW-1185">Reference proteome</keyword>
<proteinExistence type="predicted"/>
<keyword evidence="3" id="KW-0808">Transferase</keyword>
<dbReference type="OrthoDB" id="9811239at2"/>
<dbReference type="Pfam" id="PF13439">
    <property type="entry name" value="Glyco_transf_4"/>
    <property type="match status" value="1"/>
</dbReference>
<dbReference type="EMBL" id="LSDK01000076">
    <property type="protein sequence ID" value="KXB76196.1"/>
    <property type="molecule type" value="Genomic_DNA"/>
</dbReference>
<accession>A0A134B8D4</accession>
<reference evidence="4" key="1">
    <citation type="submission" date="2016-01" db="EMBL/GenBank/DDBJ databases">
        <authorList>
            <person name="Mitreva M."/>
            <person name="Pepin K.H."/>
            <person name="Mihindukulasuriya K.A."/>
            <person name="Fulton R."/>
            <person name="Fronick C."/>
            <person name="O'Laughlin M."/>
            <person name="Miner T."/>
            <person name="Herter B."/>
            <person name="Rosa B.A."/>
            <person name="Cordes M."/>
            <person name="Tomlinson C."/>
            <person name="Wollam A."/>
            <person name="Palsikar V.B."/>
            <person name="Mardis E.R."/>
            <person name="Wilson R.K."/>
        </authorList>
    </citation>
    <scope>NUCLEOTIDE SEQUENCE [LARGE SCALE GENOMIC DNA]</scope>
    <source>
        <strain evidence="4">KA00683</strain>
    </source>
</reference>
<dbReference type="GO" id="GO:0016757">
    <property type="term" value="F:glycosyltransferase activity"/>
    <property type="evidence" value="ECO:0007669"/>
    <property type="project" value="InterPro"/>
</dbReference>
<dbReference type="RefSeq" id="WP_060935438.1">
    <property type="nucleotide sequence ID" value="NZ_KQ960446.1"/>
</dbReference>
<evidence type="ECO:0000259" key="1">
    <source>
        <dbReference type="Pfam" id="PF00534"/>
    </source>
</evidence>
<protein>
    <submittedName>
        <fullName evidence="3">Glycosyltransferase, group 1 family protein</fullName>
    </submittedName>
</protein>
<dbReference type="AlphaFoldDB" id="A0A134B8D4"/>
<sequence length="373" mass="42311">MKVLQLGKFYPIKGGVEKVMEIFTQGLAERGFASDMLCASHDGETTDIVFSEESRIFRTKSLTKFAATMISPEMIFRLRRICSEYDIIHVHHPDPMATLALFFSGYRGKVVLHWHSDILKQKFLLRFFSPLQSWLIRRADLILGTTPVYVEESPFLRKAQDKTSFLPIGVDPYPWLSDEIKTIRDQYPGKKIVFNMGRLVPYKGYHHLIEAMTHLSDDYVLIIGGDGPLRAELLELTEKLGLEKRVEFLGFISDKLKPAYFGACDVFCLSSTIKTEAYAIVLVEAMSLSRPVVATKIPESGVSWVNEDGVSGINVPVEDAVALAEAVHKICDDPELWKTYSKGARHRFYDVFTKDEMINSLINIYTELLNPSK</sequence>
<comment type="caution">
    <text evidence="3">The sequence shown here is derived from an EMBL/GenBank/DDBJ whole genome shotgun (WGS) entry which is preliminary data.</text>
</comment>